<protein>
    <submittedName>
        <fullName evidence="2">Smyd3 protein</fullName>
    </submittedName>
</protein>
<dbReference type="AlphaFoldDB" id="A0A812J590"/>
<dbReference type="Gene3D" id="2.170.270.10">
    <property type="entry name" value="SET domain"/>
    <property type="match status" value="1"/>
</dbReference>
<dbReference type="PANTHER" id="PTHR12197">
    <property type="entry name" value="HISTONE-LYSINE N-METHYLTRANSFERASE SMYD"/>
    <property type="match status" value="1"/>
</dbReference>
<keyword evidence="3" id="KW-1185">Reference proteome</keyword>
<name>A0A812J590_9DINO</name>
<dbReference type="Pfam" id="PF00856">
    <property type="entry name" value="SET"/>
    <property type="match status" value="1"/>
</dbReference>
<accession>A0A812J590</accession>
<feature type="domain" description="SET" evidence="1">
    <location>
        <begin position="87"/>
        <end position="242"/>
    </location>
</feature>
<dbReference type="SMART" id="SM00317">
    <property type="entry name" value="SET"/>
    <property type="match status" value="1"/>
</dbReference>
<dbReference type="PROSITE" id="PS50280">
    <property type="entry name" value="SET"/>
    <property type="match status" value="1"/>
</dbReference>
<dbReference type="EMBL" id="CAJNDS010000363">
    <property type="protein sequence ID" value="CAE7197827.1"/>
    <property type="molecule type" value="Genomic_DNA"/>
</dbReference>
<evidence type="ECO:0000259" key="1">
    <source>
        <dbReference type="PROSITE" id="PS50280"/>
    </source>
</evidence>
<sequence length="444" mass="48864">MHGLASTIWCRPPVAASVFHTRLHGAGQSLPTGSPVWISRISPTSRLAIWTCLAGLRTLCRQSTLQRRASNAKASLAADDLTANGIRRVHMGSTRDRGRCLLATEDAEPGDVLIREKASFVHDMGSNVSQQGAEEIWMQFHQLPSETQAAILGLFCPEQPVRALEDSPGYMLASDDQRRLLGILKVNSVKLRGPGAGVFLTISRANHSCRPNCAFVLSDDATCGLVAIQEIKADEEITVSYISESNLLLPILQRRSALLRPWQFTCACPRCVGVDDTRGLRCSLCGRGVQWASAESDEWQACGSCKGHMDEQEMRRCLSRWWLRYNAMAPLHVEAELAACEFRRGGGCPPERKDPDWMSEVVSLHRSMRDSPAPAPGLDTHWIGSSVAAFAAEAHLWRGELEEAVAAATARATFVKRVLQADTLGLKKVEATRELARRMKEEEL</sequence>
<dbReference type="GO" id="GO:0005634">
    <property type="term" value="C:nucleus"/>
    <property type="evidence" value="ECO:0007669"/>
    <property type="project" value="TreeGrafter"/>
</dbReference>
<dbReference type="InterPro" id="IPR046341">
    <property type="entry name" value="SET_dom_sf"/>
</dbReference>
<evidence type="ECO:0000313" key="2">
    <source>
        <dbReference type="EMBL" id="CAE7197827.1"/>
    </source>
</evidence>
<dbReference type="PANTHER" id="PTHR12197:SF251">
    <property type="entry name" value="EG:BACR7C10.4 PROTEIN"/>
    <property type="match status" value="1"/>
</dbReference>
<organism evidence="2 3">
    <name type="scientific">Symbiodinium natans</name>
    <dbReference type="NCBI Taxonomy" id="878477"/>
    <lineage>
        <taxon>Eukaryota</taxon>
        <taxon>Sar</taxon>
        <taxon>Alveolata</taxon>
        <taxon>Dinophyceae</taxon>
        <taxon>Suessiales</taxon>
        <taxon>Symbiodiniaceae</taxon>
        <taxon>Symbiodinium</taxon>
    </lineage>
</organism>
<evidence type="ECO:0000313" key="3">
    <source>
        <dbReference type="Proteomes" id="UP000604046"/>
    </source>
</evidence>
<dbReference type="InterPro" id="IPR050869">
    <property type="entry name" value="H3K4_H4K5_MeTrfase"/>
</dbReference>
<dbReference type="OrthoDB" id="408529at2759"/>
<dbReference type="Proteomes" id="UP000604046">
    <property type="component" value="Unassembled WGS sequence"/>
</dbReference>
<reference evidence="2" key="1">
    <citation type="submission" date="2021-02" db="EMBL/GenBank/DDBJ databases">
        <authorList>
            <person name="Dougan E. K."/>
            <person name="Rhodes N."/>
            <person name="Thang M."/>
            <person name="Chan C."/>
        </authorList>
    </citation>
    <scope>NUCLEOTIDE SEQUENCE</scope>
</reference>
<dbReference type="CDD" id="cd20071">
    <property type="entry name" value="SET_SMYD"/>
    <property type="match status" value="1"/>
</dbReference>
<gene>
    <name evidence="2" type="primary">Smyd3</name>
    <name evidence="2" type="ORF">SNAT2548_LOCUS5646</name>
</gene>
<comment type="caution">
    <text evidence="2">The sequence shown here is derived from an EMBL/GenBank/DDBJ whole genome shotgun (WGS) entry which is preliminary data.</text>
</comment>
<proteinExistence type="predicted"/>
<dbReference type="InterPro" id="IPR001214">
    <property type="entry name" value="SET_dom"/>
</dbReference>
<dbReference type="SUPFAM" id="SSF82199">
    <property type="entry name" value="SET domain"/>
    <property type="match status" value="1"/>
</dbReference>